<evidence type="ECO:0000313" key="1">
    <source>
        <dbReference type="EMBL" id="QHT38752.1"/>
    </source>
</evidence>
<dbReference type="AlphaFoldDB" id="A0A6C0FC12"/>
<organism evidence="1">
    <name type="scientific">viral metagenome</name>
    <dbReference type="NCBI Taxonomy" id="1070528"/>
    <lineage>
        <taxon>unclassified sequences</taxon>
        <taxon>metagenomes</taxon>
        <taxon>organismal metagenomes</taxon>
    </lineage>
</organism>
<name>A0A6C0FC12_9ZZZZ</name>
<accession>A0A6C0FC12</accession>
<dbReference type="EMBL" id="MN738833">
    <property type="protein sequence ID" value="QHT38752.1"/>
    <property type="molecule type" value="Genomic_DNA"/>
</dbReference>
<protein>
    <submittedName>
        <fullName evidence="1">Uncharacterized protein</fullName>
    </submittedName>
</protein>
<proteinExistence type="predicted"/>
<reference evidence="1" key="1">
    <citation type="journal article" date="2020" name="Nature">
        <title>Giant virus diversity and host interactions through global metagenomics.</title>
        <authorList>
            <person name="Schulz F."/>
            <person name="Roux S."/>
            <person name="Paez-Espino D."/>
            <person name="Jungbluth S."/>
            <person name="Walsh D.A."/>
            <person name="Denef V.J."/>
            <person name="McMahon K.D."/>
            <person name="Konstantinidis K.T."/>
            <person name="Eloe-Fadrosh E.A."/>
            <person name="Kyrpides N.C."/>
            <person name="Woyke T."/>
        </authorList>
    </citation>
    <scope>NUCLEOTIDE SEQUENCE</scope>
    <source>
        <strain evidence="1">GVMAG-S-ERX556106-38</strain>
    </source>
</reference>
<sequence>MGNCVSYQFCEPTDYRCSVCGQGLSCKYLQCENCNRKIHFKCTIHKEPNLTTCIFCNNNGRLSIVYNENIDPLSGKHNKI</sequence>